<dbReference type="InterPro" id="IPR050598">
    <property type="entry name" value="AminoAcid_Transporter"/>
</dbReference>
<name>A0A9N9EEA8_9GLOM</name>
<evidence type="ECO:0000256" key="1">
    <source>
        <dbReference type="ARBA" id="ARBA00004141"/>
    </source>
</evidence>
<dbReference type="GO" id="GO:0016020">
    <property type="term" value="C:membrane"/>
    <property type="evidence" value="ECO:0007669"/>
    <property type="project" value="UniProtKB-SubCell"/>
</dbReference>
<dbReference type="Pfam" id="PF13520">
    <property type="entry name" value="AA_permease_2"/>
    <property type="match status" value="2"/>
</dbReference>
<feature type="transmembrane region" description="Helical" evidence="5">
    <location>
        <begin position="455"/>
        <end position="475"/>
    </location>
</feature>
<reference evidence="6" key="1">
    <citation type="submission" date="2021-06" db="EMBL/GenBank/DDBJ databases">
        <authorList>
            <person name="Kallberg Y."/>
            <person name="Tangrot J."/>
            <person name="Rosling A."/>
        </authorList>
    </citation>
    <scope>NUCLEOTIDE SEQUENCE</scope>
    <source>
        <strain evidence="6">MA453B</strain>
    </source>
</reference>
<comment type="subcellular location">
    <subcellularLocation>
        <location evidence="1">Membrane</location>
        <topology evidence="1">Multi-pass membrane protein</topology>
    </subcellularLocation>
</comment>
<keyword evidence="4 5" id="KW-0472">Membrane</keyword>
<keyword evidence="3 5" id="KW-1133">Transmembrane helix</keyword>
<feature type="transmembrane region" description="Helical" evidence="5">
    <location>
        <begin position="391"/>
        <end position="410"/>
    </location>
</feature>
<evidence type="ECO:0000313" key="6">
    <source>
        <dbReference type="EMBL" id="CAG8674984.1"/>
    </source>
</evidence>
<dbReference type="GO" id="GO:0015179">
    <property type="term" value="F:L-amino acid transmembrane transporter activity"/>
    <property type="evidence" value="ECO:0007669"/>
    <property type="project" value="TreeGrafter"/>
</dbReference>
<protein>
    <submittedName>
        <fullName evidence="6">20052_t:CDS:1</fullName>
    </submittedName>
</protein>
<dbReference type="PIRSF" id="PIRSF006060">
    <property type="entry name" value="AA_transporter"/>
    <property type="match status" value="1"/>
</dbReference>
<dbReference type="Proteomes" id="UP000789405">
    <property type="component" value="Unassembled WGS sequence"/>
</dbReference>
<keyword evidence="7" id="KW-1185">Reference proteome</keyword>
<accession>A0A9N9EEA8</accession>
<keyword evidence="2 5" id="KW-0812">Transmembrane</keyword>
<dbReference type="PANTHER" id="PTHR11785">
    <property type="entry name" value="AMINO ACID TRANSPORTER"/>
    <property type="match status" value="1"/>
</dbReference>
<proteinExistence type="predicted"/>
<evidence type="ECO:0000256" key="2">
    <source>
        <dbReference type="ARBA" id="ARBA00022692"/>
    </source>
</evidence>
<feature type="transmembrane region" description="Helical" evidence="5">
    <location>
        <begin position="341"/>
        <end position="360"/>
    </location>
</feature>
<dbReference type="PANTHER" id="PTHR11785:SF353">
    <property type="entry name" value="METHIONINE TRANSPORTER (EUROFUNG)"/>
    <property type="match status" value="1"/>
</dbReference>
<feature type="transmembrane region" description="Helical" evidence="5">
    <location>
        <begin position="487"/>
        <end position="507"/>
    </location>
</feature>
<organism evidence="6 7">
    <name type="scientific">Dentiscutata erythropus</name>
    <dbReference type="NCBI Taxonomy" id="1348616"/>
    <lineage>
        <taxon>Eukaryota</taxon>
        <taxon>Fungi</taxon>
        <taxon>Fungi incertae sedis</taxon>
        <taxon>Mucoromycota</taxon>
        <taxon>Glomeromycotina</taxon>
        <taxon>Glomeromycetes</taxon>
        <taxon>Diversisporales</taxon>
        <taxon>Gigasporaceae</taxon>
        <taxon>Dentiscutata</taxon>
    </lineage>
</organism>
<dbReference type="Gene3D" id="1.20.1740.10">
    <property type="entry name" value="Amino acid/polyamine transporter I"/>
    <property type="match status" value="1"/>
</dbReference>
<evidence type="ECO:0000256" key="4">
    <source>
        <dbReference type="ARBA" id="ARBA00023136"/>
    </source>
</evidence>
<dbReference type="AlphaFoldDB" id="A0A9N9EEA8"/>
<sequence>MSQQINQTNDISSVPELSQPTIAYSTFQSINTYSTLEEEVVSLREEKNMEDKNNKNFEIIVNTEDEDNKGPNKILGTTEAVAYNINQIIGSGIFLIPGNVWRLTKSPGITVVFFIIGGFFSILGSVVYAKLSEMLPKGAGELRYLDEAFQKPRKIIALAFSHAIILPTWIVADAYVASQYVLYTIRGESGEYLDPTGYFSNDFLGLAARINQIIAAFKILALSAIIIVGLIQLQNVNYKNHWANIFKNTINDQRTPLEQVGSYGDAMLQVLFAYEDLTDELIEPDIAKSSNIYSIFITIPLYILANVAYITVVNPEDAVIKDEIIAINFGKALLGETGKKLISVFIAISSFGAVAAMIYSGSRIIAYAARNGLITFPNSLKLSGFHQKLNTPINALVFQLVYCTILTTFFPTYWNIFLFMVTTSLYLTILYHGISAISLMILQKRFPTIISFSKAVMLSCSFLLLIILIAIVTFFPLPISEDISLYYIPYVISWSAVLLGGLIPYLYGRFGNVKDDK</sequence>
<feature type="transmembrane region" description="Helical" evidence="5">
    <location>
        <begin position="292"/>
        <end position="312"/>
    </location>
</feature>
<dbReference type="EMBL" id="CAJVPY010007094">
    <property type="protein sequence ID" value="CAG8674984.1"/>
    <property type="molecule type" value="Genomic_DNA"/>
</dbReference>
<dbReference type="InterPro" id="IPR002293">
    <property type="entry name" value="AA/rel_permease1"/>
</dbReference>
<comment type="caution">
    <text evidence="6">The sequence shown here is derived from an EMBL/GenBank/DDBJ whole genome shotgun (WGS) entry which is preliminary data.</text>
</comment>
<evidence type="ECO:0000256" key="5">
    <source>
        <dbReference type="SAM" id="Phobius"/>
    </source>
</evidence>
<feature type="transmembrane region" description="Helical" evidence="5">
    <location>
        <begin position="416"/>
        <end position="443"/>
    </location>
</feature>
<evidence type="ECO:0000256" key="3">
    <source>
        <dbReference type="ARBA" id="ARBA00022989"/>
    </source>
</evidence>
<dbReference type="OrthoDB" id="10062876at2759"/>
<evidence type="ECO:0000313" key="7">
    <source>
        <dbReference type="Proteomes" id="UP000789405"/>
    </source>
</evidence>
<feature type="transmembrane region" description="Helical" evidence="5">
    <location>
        <begin position="155"/>
        <end position="172"/>
    </location>
</feature>
<feature type="transmembrane region" description="Helical" evidence="5">
    <location>
        <begin position="210"/>
        <end position="231"/>
    </location>
</feature>
<gene>
    <name evidence="6" type="ORF">DERYTH_LOCUS11462</name>
</gene>
<feature type="transmembrane region" description="Helical" evidence="5">
    <location>
        <begin position="109"/>
        <end position="129"/>
    </location>
</feature>